<proteinExistence type="predicted"/>
<protein>
    <submittedName>
        <fullName evidence="2">Uncharacterized protein</fullName>
    </submittedName>
</protein>
<comment type="caution">
    <text evidence="2">The sequence shown here is derived from an EMBL/GenBank/DDBJ whole genome shotgun (WGS) entry which is preliminary data.</text>
</comment>
<evidence type="ECO:0000256" key="1">
    <source>
        <dbReference type="SAM" id="MobiDB-lite"/>
    </source>
</evidence>
<dbReference type="OrthoDB" id="4815at2759"/>
<sequence>MSPMPRRSMLSVELRALLSIADNKAQPDTEGEEQSMLEKSLNDLFERLRVHVAATKQQILLVYFFEGTYSEARALLERFPTAAEPDILCTLYGAEIYQRGYLAPDPYWEQRMAAVGLGLDPKPIAWIMRESFGQWLEPQFEEKALTRRKSVVDMTFREVAYLEYAWKEEADTRIDRTGVIESIQSKLLEMGFSSMRCATSPVSGNLLLIPAKASVSRSVQFIMNMVKLTREDVVLIGSESSPLVQDALQIFESTHPMELLEDLAPELLQSRSPEAKRAGDGPR</sequence>
<feature type="compositionally biased region" description="Basic and acidic residues" evidence="1">
    <location>
        <begin position="273"/>
        <end position="283"/>
    </location>
</feature>
<evidence type="ECO:0000313" key="2">
    <source>
        <dbReference type="EMBL" id="KAF6004387.1"/>
    </source>
</evidence>
<evidence type="ECO:0000313" key="3">
    <source>
        <dbReference type="Proteomes" id="UP000530660"/>
    </source>
</evidence>
<dbReference type="EMBL" id="VWRR01000003">
    <property type="protein sequence ID" value="KAF6004387.1"/>
    <property type="molecule type" value="Genomic_DNA"/>
</dbReference>
<dbReference type="Proteomes" id="UP000530660">
    <property type="component" value="Unassembled WGS sequence"/>
</dbReference>
<dbReference type="AlphaFoldDB" id="A0A7J7IPD3"/>
<accession>A0A7J7IPD3</accession>
<organism evidence="2 3">
    <name type="scientific">Cyanidiococcus yangmingshanensis</name>
    <dbReference type="NCBI Taxonomy" id="2690220"/>
    <lineage>
        <taxon>Eukaryota</taxon>
        <taxon>Rhodophyta</taxon>
        <taxon>Bangiophyceae</taxon>
        <taxon>Cyanidiales</taxon>
        <taxon>Cyanidiaceae</taxon>
        <taxon>Cyanidiococcus</taxon>
    </lineage>
</organism>
<gene>
    <name evidence="2" type="ORF">F1559_001331</name>
</gene>
<feature type="region of interest" description="Disordered" evidence="1">
    <location>
        <begin position="264"/>
        <end position="283"/>
    </location>
</feature>
<reference evidence="2 3" key="1">
    <citation type="journal article" date="2020" name="J. Phycol.">
        <title>Comparative genome analysis reveals Cyanidiococcus gen. nov., a new extremophilic red algal genus sister to Cyanidioschyzon (Cyanidioschyzonaceae, Rhodophyta).</title>
        <authorList>
            <person name="Liu S.-L."/>
            <person name="Chiang Y.-R."/>
            <person name="Yoon H.S."/>
            <person name="Fu H.-Y."/>
        </authorList>
    </citation>
    <scope>NUCLEOTIDE SEQUENCE [LARGE SCALE GENOMIC DNA]</scope>
    <source>
        <strain evidence="2 3">THAL066</strain>
    </source>
</reference>
<name>A0A7J7IPD3_9RHOD</name>
<keyword evidence="3" id="KW-1185">Reference proteome</keyword>